<keyword evidence="5" id="KW-0067">ATP-binding</keyword>
<dbReference type="Pfam" id="PF02782">
    <property type="entry name" value="FGGY_C"/>
    <property type="match status" value="1"/>
</dbReference>
<evidence type="ECO:0000256" key="3">
    <source>
        <dbReference type="ARBA" id="ARBA00022741"/>
    </source>
</evidence>
<evidence type="ECO:0000256" key="1">
    <source>
        <dbReference type="ARBA" id="ARBA00009156"/>
    </source>
</evidence>
<accession>A0ABV0AEK2</accession>
<dbReference type="Gene3D" id="3.30.420.40">
    <property type="match status" value="2"/>
</dbReference>
<dbReference type="GO" id="GO:0004370">
    <property type="term" value="F:glycerol kinase activity"/>
    <property type="evidence" value="ECO:0007669"/>
    <property type="project" value="UniProtKB-EC"/>
</dbReference>
<dbReference type="PANTHER" id="PTHR10196">
    <property type="entry name" value="SUGAR KINASE"/>
    <property type="match status" value="1"/>
</dbReference>
<dbReference type="Pfam" id="PF00370">
    <property type="entry name" value="FGGY_N"/>
    <property type="match status" value="1"/>
</dbReference>
<keyword evidence="3" id="KW-0547">Nucleotide-binding</keyword>
<feature type="domain" description="Carbohydrate kinase FGGY N-terminal" evidence="8">
    <location>
        <begin position="15"/>
        <end position="265"/>
    </location>
</feature>
<dbReference type="CDD" id="cd07769">
    <property type="entry name" value="ASKHA_NBD_FGGY_GK"/>
    <property type="match status" value="1"/>
</dbReference>
<evidence type="ECO:0000313" key="11">
    <source>
        <dbReference type="Proteomes" id="UP001416393"/>
    </source>
</evidence>
<dbReference type="Proteomes" id="UP001416393">
    <property type="component" value="Unassembled WGS sequence"/>
</dbReference>
<keyword evidence="2 7" id="KW-0808">Transferase</keyword>
<evidence type="ECO:0000256" key="4">
    <source>
        <dbReference type="ARBA" id="ARBA00022777"/>
    </source>
</evidence>
<dbReference type="PROSITE" id="PS00445">
    <property type="entry name" value="FGGY_KINASES_2"/>
    <property type="match status" value="1"/>
</dbReference>
<dbReference type="InterPro" id="IPR018484">
    <property type="entry name" value="FGGY_N"/>
</dbReference>
<evidence type="ECO:0000313" key="10">
    <source>
        <dbReference type="EMBL" id="MEN3324740.1"/>
    </source>
</evidence>
<dbReference type="InterPro" id="IPR043129">
    <property type="entry name" value="ATPase_NBD"/>
</dbReference>
<dbReference type="InterPro" id="IPR018483">
    <property type="entry name" value="Carb_kinase_FGGY_CS"/>
</dbReference>
<comment type="caution">
    <text evidence="10">The sequence shown here is derived from an EMBL/GenBank/DDBJ whole genome shotgun (WGS) entry which is preliminary data.</text>
</comment>
<dbReference type="NCBIfam" id="NF000756">
    <property type="entry name" value="PRK00047.1"/>
    <property type="match status" value="1"/>
</dbReference>
<evidence type="ECO:0000259" key="8">
    <source>
        <dbReference type="Pfam" id="PF00370"/>
    </source>
</evidence>
<dbReference type="InterPro" id="IPR000577">
    <property type="entry name" value="Carb_kinase_FGGY"/>
</dbReference>
<dbReference type="PROSITE" id="PS00933">
    <property type="entry name" value="FGGY_KINASES_1"/>
    <property type="match status" value="1"/>
</dbReference>
<name>A0ABV0AEK2_9FLAO</name>
<dbReference type="EMBL" id="JAZHYP010000007">
    <property type="protein sequence ID" value="MEN3324740.1"/>
    <property type="molecule type" value="Genomic_DNA"/>
</dbReference>
<comment type="similarity">
    <text evidence="1 7">Belongs to the FGGY kinase family.</text>
</comment>
<protein>
    <recommendedName>
        <fullName evidence="6">ATP:glycerol 3-phosphotransferase</fullName>
    </recommendedName>
</protein>
<dbReference type="PIRSF" id="PIRSF000538">
    <property type="entry name" value="GlpK"/>
    <property type="match status" value="1"/>
</dbReference>
<feature type="domain" description="Carbohydrate kinase FGGY C-terminal" evidence="9">
    <location>
        <begin position="275"/>
        <end position="461"/>
    </location>
</feature>
<evidence type="ECO:0000259" key="9">
    <source>
        <dbReference type="Pfam" id="PF02782"/>
    </source>
</evidence>
<dbReference type="PANTHER" id="PTHR10196:SF69">
    <property type="entry name" value="GLYCEROL KINASE"/>
    <property type="match status" value="1"/>
</dbReference>
<keyword evidence="4 7" id="KW-0418">Kinase</keyword>
<dbReference type="InterPro" id="IPR018485">
    <property type="entry name" value="FGGY_C"/>
</dbReference>
<sequence length="508" mass="56513">MKTKTKEKINMSKSYILAIDQGTSGTKAIIFDEFGNVVVKTTEPLKSYYPQSGFVEQDPSEIYQSVVNAVKNCINQFNKQFPNEEKNIVSCGISNQRETFVLWDKNGNPLHNAVVWQCKRSVEVCGRLKEGGLESTVNSSTGLTIDPYFSATKVMWLNENNDKVKTAISNGNAFFGTVDTWLLYKLTGGRSFKTEYTNASRTLFFNIYNLDWDKTLLNAFGIDNINLPEVMFSSAHFGDSTFEDAFQKPLPITGIIGDSQAAFFGEECFTNGMAKATLGTGSSILWNAETLSKQTENGMLTTIGWSVEGQVNYALEGVIVSCGSTIEWLKNQLSVFNSYQDIEPMATSLKTNEGVYLIPAFSGMGAPYWQKDWKASIHGLTFGTTKEHLVRASLESIAFQIKDVIHSIEKETKSSLKELKVNGGITDNEFLMQFIADLLKTPITNMGITDVSAWGATLIAGLGVKLWRNFEELPKLPSEMIKRYTPNNNDIADKAYLGWQTIVSNKIE</sequence>
<gene>
    <name evidence="10" type="primary">glpK</name>
    <name evidence="10" type="ORF">VP395_13440</name>
</gene>
<evidence type="ECO:0000256" key="7">
    <source>
        <dbReference type="RuleBase" id="RU003733"/>
    </source>
</evidence>
<dbReference type="RefSeq" id="WP_346242539.1">
    <property type="nucleotide sequence ID" value="NZ_JAZHYP010000007.1"/>
</dbReference>
<reference evidence="10 11" key="1">
    <citation type="submission" date="2024-01" db="EMBL/GenBank/DDBJ databases">
        <title>Mariniflexile litorale sp. nov., isolated from the shallow sediments of the Sea of Japan.</title>
        <authorList>
            <person name="Romanenko L."/>
            <person name="Bystritskaya E."/>
            <person name="Isaeva M."/>
        </authorList>
    </citation>
    <scope>NUCLEOTIDE SEQUENCE [LARGE SCALE GENOMIC DNA]</scope>
    <source>
        <strain evidence="10 11">KCTC 32427</strain>
    </source>
</reference>
<keyword evidence="11" id="KW-1185">Reference proteome</keyword>
<dbReference type="SUPFAM" id="SSF53067">
    <property type="entry name" value="Actin-like ATPase domain"/>
    <property type="match status" value="2"/>
</dbReference>
<evidence type="ECO:0000256" key="5">
    <source>
        <dbReference type="ARBA" id="ARBA00022840"/>
    </source>
</evidence>
<evidence type="ECO:0000256" key="2">
    <source>
        <dbReference type="ARBA" id="ARBA00022679"/>
    </source>
</evidence>
<organism evidence="10 11">
    <name type="scientific">Mariniflexile soesokkakense</name>
    <dbReference type="NCBI Taxonomy" id="1343160"/>
    <lineage>
        <taxon>Bacteria</taxon>
        <taxon>Pseudomonadati</taxon>
        <taxon>Bacteroidota</taxon>
        <taxon>Flavobacteriia</taxon>
        <taxon>Flavobacteriales</taxon>
        <taxon>Flavobacteriaceae</taxon>
        <taxon>Mariniflexile</taxon>
    </lineage>
</organism>
<evidence type="ECO:0000256" key="6">
    <source>
        <dbReference type="ARBA" id="ARBA00043149"/>
    </source>
</evidence>
<proteinExistence type="inferred from homology"/>